<dbReference type="Proteomes" id="UP001159405">
    <property type="component" value="Unassembled WGS sequence"/>
</dbReference>
<proteinExistence type="predicted"/>
<keyword evidence="2" id="KW-1185">Reference proteome</keyword>
<dbReference type="Gene3D" id="3.90.70.10">
    <property type="entry name" value="Cysteine proteinases"/>
    <property type="match status" value="1"/>
</dbReference>
<evidence type="ECO:0000313" key="1">
    <source>
        <dbReference type="EMBL" id="CAH3162566.1"/>
    </source>
</evidence>
<name>A0ABN8QDQ2_9CNID</name>
<dbReference type="SUPFAM" id="SSF54001">
    <property type="entry name" value="Cysteine proteinases"/>
    <property type="match status" value="1"/>
</dbReference>
<sequence length="135" mass="15422">VCSTKSFTTAYETAPGLVYPATLMSMLPDINSRFQKGVQQCAAEFFQEYCRYLGYRFNECQNNGFIPQHIDLSYLKTFFFNLRSEILCLKCNTVSCNSSMETLLPLHLAQGSSLQELVKAHSQPVQLETPYMCYK</sequence>
<gene>
    <name evidence="1" type="ORF">PLOB_00005397</name>
</gene>
<dbReference type="EMBL" id="CALNXK010000123">
    <property type="protein sequence ID" value="CAH3162566.1"/>
    <property type="molecule type" value="Genomic_DNA"/>
</dbReference>
<organism evidence="1 2">
    <name type="scientific">Porites lobata</name>
    <dbReference type="NCBI Taxonomy" id="104759"/>
    <lineage>
        <taxon>Eukaryota</taxon>
        <taxon>Metazoa</taxon>
        <taxon>Cnidaria</taxon>
        <taxon>Anthozoa</taxon>
        <taxon>Hexacorallia</taxon>
        <taxon>Scleractinia</taxon>
        <taxon>Fungiina</taxon>
        <taxon>Poritidae</taxon>
        <taxon>Porites</taxon>
    </lineage>
</organism>
<feature type="non-terminal residue" evidence="1">
    <location>
        <position position="1"/>
    </location>
</feature>
<reference evidence="1 2" key="1">
    <citation type="submission" date="2022-05" db="EMBL/GenBank/DDBJ databases">
        <authorList>
            <consortium name="Genoscope - CEA"/>
            <person name="William W."/>
        </authorList>
    </citation>
    <scope>NUCLEOTIDE SEQUENCE [LARGE SCALE GENOMIC DNA]</scope>
</reference>
<comment type="caution">
    <text evidence="1">The sequence shown here is derived from an EMBL/GenBank/DDBJ whole genome shotgun (WGS) entry which is preliminary data.</text>
</comment>
<accession>A0ABN8QDQ2</accession>
<evidence type="ECO:0000313" key="2">
    <source>
        <dbReference type="Proteomes" id="UP001159405"/>
    </source>
</evidence>
<dbReference type="InterPro" id="IPR038765">
    <property type="entry name" value="Papain-like_cys_pep_sf"/>
</dbReference>
<protein>
    <submittedName>
        <fullName evidence="1">Uncharacterized protein</fullName>
    </submittedName>
</protein>